<dbReference type="PROSITE" id="PS50885">
    <property type="entry name" value="HAMP"/>
    <property type="match status" value="1"/>
</dbReference>
<dbReference type="Gene3D" id="1.10.287.130">
    <property type="match status" value="1"/>
</dbReference>
<feature type="domain" description="HAMP" evidence="10">
    <location>
        <begin position="310"/>
        <end position="363"/>
    </location>
</feature>
<accession>A0ABU0VXB6</accession>
<dbReference type="SMART" id="SM00388">
    <property type="entry name" value="HisKA"/>
    <property type="match status" value="1"/>
</dbReference>
<evidence type="ECO:0000256" key="5">
    <source>
        <dbReference type="ARBA" id="ARBA00022679"/>
    </source>
</evidence>
<evidence type="ECO:0000313" key="12">
    <source>
        <dbReference type="Proteomes" id="UP001239680"/>
    </source>
</evidence>
<dbReference type="SUPFAM" id="SSF55785">
    <property type="entry name" value="PYP-like sensor domain (PAS domain)"/>
    <property type="match status" value="1"/>
</dbReference>
<dbReference type="InterPro" id="IPR005467">
    <property type="entry name" value="His_kinase_dom"/>
</dbReference>
<dbReference type="RefSeq" id="WP_306679842.1">
    <property type="nucleotide sequence ID" value="NZ_JAVDBT010000005.1"/>
</dbReference>
<dbReference type="SMART" id="SM00387">
    <property type="entry name" value="HATPase_c"/>
    <property type="match status" value="1"/>
</dbReference>
<dbReference type="InterPro" id="IPR001789">
    <property type="entry name" value="Sig_transdc_resp-reg_receiver"/>
</dbReference>
<organism evidence="11 12">
    <name type="scientific">Pseudogemmobacter lacusdianii</name>
    <dbReference type="NCBI Taxonomy" id="3069608"/>
    <lineage>
        <taxon>Bacteria</taxon>
        <taxon>Pseudomonadati</taxon>
        <taxon>Pseudomonadota</taxon>
        <taxon>Alphaproteobacteria</taxon>
        <taxon>Rhodobacterales</taxon>
        <taxon>Paracoccaceae</taxon>
        <taxon>Pseudogemmobacter</taxon>
    </lineage>
</organism>
<evidence type="ECO:0000256" key="2">
    <source>
        <dbReference type="ARBA" id="ARBA00004370"/>
    </source>
</evidence>
<dbReference type="InterPro" id="IPR036890">
    <property type="entry name" value="HATPase_C_sf"/>
</dbReference>
<dbReference type="InterPro" id="IPR003594">
    <property type="entry name" value="HATPase_dom"/>
</dbReference>
<dbReference type="Gene3D" id="1.20.58.920">
    <property type="match status" value="1"/>
</dbReference>
<dbReference type="EC" id="2.7.13.3" evidence="3"/>
<dbReference type="InterPro" id="IPR003661">
    <property type="entry name" value="HisK_dim/P_dom"/>
</dbReference>
<evidence type="ECO:0000256" key="3">
    <source>
        <dbReference type="ARBA" id="ARBA00012438"/>
    </source>
</evidence>
<keyword evidence="5" id="KW-0808">Transferase</keyword>
<dbReference type="Pfam" id="PF00512">
    <property type="entry name" value="HisKA"/>
    <property type="match status" value="1"/>
</dbReference>
<dbReference type="Pfam" id="PF12860">
    <property type="entry name" value="PAS_7"/>
    <property type="match status" value="1"/>
</dbReference>
<dbReference type="InterPro" id="IPR011006">
    <property type="entry name" value="CheY-like_superfamily"/>
</dbReference>
<dbReference type="SMART" id="SM00304">
    <property type="entry name" value="HAMP"/>
    <property type="match status" value="1"/>
</dbReference>
<evidence type="ECO:0000256" key="6">
    <source>
        <dbReference type="ARBA" id="ARBA00022777"/>
    </source>
</evidence>
<keyword evidence="6" id="KW-0418">Kinase</keyword>
<evidence type="ECO:0000256" key="7">
    <source>
        <dbReference type="PROSITE-ProRule" id="PRU00169"/>
    </source>
</evidence>
<feature type="domain" description="Histidine kinase" evidence="8">
    <location>
        <begin position="511"/>
        <end position="721"/>
    </location>
</feature>
<dbReference type="Gene3D" id="3.30.565.10">
    <property type="entry name" value="Histidine kinase-like ATPase, C-terminal domain"/>
    <property type="match status" value="1"/>
</dbReference>
<feature type="modified residue" description="4-aspartylphosphate" evidence="7">
    <location>
        <position position="792"/>
    </location>
</feature>
<sequence length="865" mass="93038">MPIALPRSVRAKLLLAIAAMLALMIGSAMLAVAGLHRTGNTVTALSDERLPDILAATQLARHSTALASLAPFVSSVEVMNQLDAEALRIDGMIRGLDLLVAQLPQSSAFTGESGQKLRDLAANLSRSTEQLLDASRKGLELRAEMVELQYGFDAQGGLQTALSATVWSSPRQLFSEAVSIVLSARISESPWQLDQLETRYHQIGDLLQTVELPPEAADVPRFMAQQAQLFDLRRKELQVLQRVRFLLASIQTLSTDMGDAVAAIVSATSAAAEAQSQELSQTLQRTMQSIGLLGTIAIIAAGLTALYVLTDLARNLDAVTRAMSRLASGDSSASIPGLQRSDELGSLARAFSIFKDASRERERLAEQLSEGNRLVEAMYANMSDGISVFDARQRLVSWNPQFLAMTGLAAERVRHGMGFAEVAALLQEAGARLHSLDGRPVEHKATAILRSGDRASYELHLRDGRVIEIRSQPMPEGGFATVYMDQTDRRQIERQLRQAQRMEAVGQLTGGIAHDFNNFLAAISGNLQMLQDQLYEDPKLSARILRALDATERAASVTQRLLAFSRQQTLRPEMTQVDELMFNLLELLGYRLGPTIEIRAEIAPDLPGVMVDPGQLESAVLNLLFNARDAIGDGGTVTLAAKLQPETQVLALSVTDTGIGMSAEVQARIYEPFFTTKSNGRGSGLGLSMVYGFIAQSGGEIVVESAPGQGTKVEIRLPLPLAAEPAGPVLTQAPLPALGEGQRILLVEDDPLVRETAADMLTSLGYRVQVVGDVASAQAAMAEGDFALIFTDFLLPEGQTGLDVAREAARLLPGVPLLFTSGYMQAEDDHPLTLPEGAALLRKPYRTGDLATAVSRALQGRGAAV</sequence>
<dbReference type="Pfam" id="PF02518">
    <property type="entry name" value="HATPase_c"/>
    <property type="match status" value="1"/>
</dbReference>
<dbReference type="InterPro" id="IPR003660">
    <property type="entry name" value="HAMP_dom"/>
</dbReference>
<evidence type="ECO:0000256" key="4">
    <source>
        <dbReference type="ARBA" id="ARBA00022553"/>
    </source>
</evidence>
<protein>
    <recommendedName>
        <fullName evidence="3">histidine kinase</fullName>
        <ecNumber evidence="3">2.7.13.3</ecNumber>
    </recommendedName>
</protein>
<dbReference type="CDD" id="cd00082">
    <property type="entry name" value="HisKA"/>
    <property type="match status" value="1"/>
</dbReference>
<keyword evidence="4 7" id="KW-0597">Phosphoprotein</keyword>
<dbReference type="InterPro" id="IPR035965">
    <property type="entry name" value="PAS-like_dom_sf"/>
</dbReference>
<evidence type="ECO:0000313" key="11">
    <source>
        <dbReference type="EMBL" id="MDQ2066148.1"/>
    </source>
</evidence>
<dbReference type="SUPFAM" id="SSF47384">
    <property type="entry name" value="Homodimeric domain of signal transducing histidine kinase"/>
    <property type="match status" value="1"/>
</dbReference>
<reference evidence="11 12" key="1">
    <citation type="submission" date="2023-08" db="EMBL/GenBank/DDBJ databases">
        <title>Characterization of two Paracoccaceae strains isolated from Phycosphere and proposal of Xinfangfangia lacusdiani sp. nov.</title>
        <authorList>
            <person name="Deng Y."/>
            <person name="Zhang Y.Q."/>
        </authorList>
    </citation>
    <scope>NUCLEOTIDE SEQUENCE [LARGE SCALE GENOMIC DNA]</scope>
    <source>
        <strain evidence="11 12">CPCC 101601</strain>
    </source>
</reference>
<dbReference type="InterPro" id="IPR036097">
    <property type="entry name" value="HisK_dim/P_sf"/>
</dbReference>
<dbReference type="PANTHER" id="PTHR43065:SF42">
    <property type="entry name" value="TWO-COMPONENT SENSOR PPRA"/>
    <property type="match status" value="1"/>
</dbReference>
<name>A0ABU0VXB6_9RHOB</name>
<dbReference type="SUPFAM" id="SSF55874">
    <property type="entry name" value="ATPase domain of HSP90 chaperone/DNA topoisomerase II/histidine kinase"/>
    <property type="match status" value="1"/>
</dbReference>
<gene>
    <name evidence="11" type="ORF">Q9295_07175</name>
</gene>
<dbReference type="EMBL" id="JAVDBT010000005">
    <property type="protein sequence ID" value="MDQ2066148.1"/>
    <property type="molecule type" value="Genomic_DNA"/>
</dbReference>
<dbReference type="CDD" id="cd06225">
    <property type="entry name" value="HAMP"/>
    <property type="match status" value="1"/>
</dbReference>
<dbReference type="Gene3D" id="3.40.50.2300">
    <property type="match status" value="1"/>
</dbReference>
<comment type="subcellular location">
    <subcellularLocation>
        <location evidence="2">Membrane</location>
    </subcellularLocation>
</comment>
<evidence type="ECO:0000256" key="1">
    <source>
        <dbReference type="ARBA" id="ARBA00000085"/>
    </source>
</evidence>
<proteinExistence type="predicted"/>
<dbReference type="Gene3D" id="3.30.450.20">
    <property type="entry name" value="PAS domain"/>
    <property type="match status" value="1"/>
</dbReference>
<dbReference type="SUPFAM" id="SSF158472">
    <property type="entry name" value="HAMP domain-like"/>
    <property type="match status" value="1"/>
</dbReference>
<dbReference type="PANTHER" id="PTHR43065">
    <property type="entry name" value="SENSOR HISTIDINE KINASE"/>
    <property type="match status" value="1"/>
</dbReference>
<dbReference type="PROSITE" id="PS50110">
    <property type="entry name" value="RESPONSE_REGULATORY"/>
    <property type="match status" value="1"/>
</dbReference>
<dbReference type="Pfam" id="PF00672">
    <property type="entry name" value="HAMP"/>
    <property type="match status" value="1"/>
</dbReference>
<dbReference type="Pfam" id="PF00072">
    <property type="entry name" value="Response_reg"/>
    <property type="match status" value="1"/>
</dbReference>
<dbReference type="SUPFAM" id="SSF52172">
    <property type="entry name" value="CheY-like"/>
    <property type="match status" value="1"/>
</dbReference>
<evidence type="ECO:0000259" key="10">
    <source>
        <dbReference type="PROSITE" id="PS50885"/>
    </source>
</evidence>
<dbReference type="SMART" id="SM00448">
    <property type="entry name" value="REC"/>
    <property type="match status" value="1"/>
</dbReference>
<keyword evidence="12" id="KW-1185">Reference proteome</keyword>
<dbReference type="PROSITE" id="PS50109">
    <property type="entry name" value="HIS_KIN"/>
    <property type="match status" value="1"/>
</dbReference>
<dbReference type="Proteomes" id="UP001239680">
    <property type="component" value="Unassembled WGS sequence"/>
</dbReference>
<dbReference type="InterPro" id="IPR038188">
    <property type="entry name" value="TorS_sensor_sf"/>
</dbReference>
<feature type="domain" description="Response regulatory" evidence="9">
    <location>
        <begin position="743"/>
        <end position="858"/>
    </location>
</feature>
<dbReference type="Gene3D" id="6.10.340.10">
    <property type="match status" value="1"/>
</dbReference>
<comment type="catalytic activity">
    <reaction evidence="1">
        <text>ATP + protein L-histidine = ADP + protein N-phospho-L-histidine.</text>
        <dbReference type="EC" id="2.7.13.3"/>
    </reaction>
</comment>
<dbReference type="InterPro" id="IPR004358">
    <property type="entry name" value="Sig_transdc_His_kin-like_C"/>
</dbReference>
<evidence type="ECO:0000259" key="9">
    <source>
        <dbReference type="PROSITE" id="PS50110"/>
    </source>
</evidence>
<evidence type="ECO:0000259" key="8">
    <source>
        <dbReference type="PROSITE" id="PS50109"/>
    </source>
</evidence>
<dbReference type="PRINTS" id="PR00344">
    <property type="entry name" value="BCTRLSENSOR"/>
</dbReference>
<comment type="caution">
    <text evidence="11">The sequence shown here is derived from an EMBL/GenBank/DDBJ whole genome shotgun (WGS) entry which is preliminary data.</text>
</comment>